<dbReference type="InParanoid" id="A0A165HKM8"/>
<organism evidence="1 2">
    <name type="scientific">Laetiporus sulphureus 93-53</name>
    <dbReference type="NCBI Taxonomy" id="1314785"/>
    <lineage>
        <taxon>Eukaryota</taxon>
        <taxon>Fungi</taxon>
        <taxon>Dikarya</taxon>
        <taxon>Basidiomycota</taxon>
        <taxon>Agaricomycotina</taxon>
        <taxon>Agaricomycetes</taxon>
        <taxon>Polyporales</taxon>
        <taxon>Laetiporus</taxon>
    </lineage>
</organism>
<dbReference type="OrthoDB" id="2357318at2759"/>
<reference evidence="1 2" key="1">
    <citation type="journal article" date="2016" name="Mol. Biol. Evol.">
        <title>Comparative Genomics of Early-Diverging Mushroom-Forming Fungi Provides Insights into the Origins of Lignocellulose Decay Capabilities.</title>
        <authorList>
            <person name="Nagy L.G."/>
            <person name="Riley R."/>
            <person name="Tritt A."/>
            <person name="Adam C."/>
            <person name="Daum C."/>
            <person name="Floudas D."/>
            <person name="Sun H."/>
            <person name="Yadav J.S."/>
            <person name="Pangilinan J."/>
            <person name="Larsson K.H."/>
            <person name="Matsuura K."/>
            <person name="Barry K."/>
            <person name="Labutti K."/>
            <person name="Kuo R."/>
            <person name="Ohm R.A."/>
            <person name="Bhattacharya S.S."/>
            <person name="Shirouzu T."/>
            <person name="Yoshinaga Y."/>
            <person name="Martin F.M."/>
            <person name="Grigoriev I.V."/>
            <person name="Hibbett D.S."/>
        </authorList>
    </citation>
    <scope>NUCLEOTIDE SEQUENCE [LARGE SCALE GENOMIC DNA]</scope>
    <source>
        <strain evidence="1 2">93-53</strain>
    </source>
</reference>
<dbReference type="RefSeq" id="XP_040769502.1">
    <property type="nucleotide sequence ID" value="XM_040907693.1"/>
</dbReference>
<dbReference type="AlphaFoldDB" id="A0A165HKM8"/>
<dbReference type="GeneID" id="63824722"/>
<keyword evidence="2" id="KW-1185">Reference proteome</keyword>
<gene>
    <name evidence="1" type="ORF">LAESUDRAFT_719793</name>
</gene>
<evidence type="ECO:0000313" key="1">
    <source>
        <dbReference type="EMBL" id="KZT11854.1"/>
    </source>
</evidence>
<protein>
    <submittedName>
        <fullName evidence="1">Uncharacterized protein</fullName>
    </submittedName>
</protein>
<dbReference type="InterPro" id="IPR055334">
    <property type="entry name" value="PEX8-like"/>
</dbReference>
<dbReference type="PANTHER" id="PTHR39214:SF1">
    <property type="entry name" value="MICROBODY (PEROXISOME) BIOGENESIS PROTEIN PEROXIN 8 (EUROFUNG)"/>
    <property type="match status" value="1"/>
</dbReference>
<evidence type="ECO:0000313" key="2">
    <source>
        <dbReference type="Proteomes" id="UP000076871"/>
    </source>
</evidence>
<accession>A0A165HKM8</accession>
<dbReference type="PANTHER" id="PTHR39214">
    <property type="entry name" value="MICROBODY (PEROXISOME) BIOGENESIS PROTEIN PEROXIN 8 (EUROFUNG)"/>
    <property type="match status" value="1"/>
</dbReference>
<dbReference type="EMBL" id="KV427606">
    <property type="protein sequence ID" value="KZT11854.1"/>
    <property type="molecule type" value="Genomic_DNA"/>
</dbReference>
<dbReference type="Proteomes" id="UP000076871">
    <property type="component" value="Unassembled WGS sequence"/>
</dbReference>
<proteinExistence type="predicted"/>
<name>A0A165HKM8_9APHY</name>
<dbReference type="STRING" id="1314785.A0A165HKM8"/>
<sequence length="716" mass="78523">MADRGYFFLLSHLYRPTTSLTLSTVQTSIAHYLARLTPSPTSLAASVISSPQFLPFSYAKLEALCTSFRHAVHLKVKLFKEEPDGLFSRSIHHRTGEWVKSVLDGLKGGHPTLRLVCAGGLLLGLEDLESDLHAQGGSMRRIVEEEVVLALAEVMDTYSYVQYPADWAKDFKSESEDGEEPLALSLLLASRFLALVSAERLETLPLDMLSDILTSTIESAFQGGCFMSTAQSSCSRDDDGKLVFAPTTPFSRLIQRLSSSKFVASMATLAKLCSRVLSVLSESRPSHGWPAMAQAMAKLERTAKAVEQDWTTSPLAFLPSEDDLAPDTREMIAQLWNILKTQLFTTIMLSQSVLSTVLFVPQPSVDTSPSPYDLAMTVLRTLAHLSFVLHQFGGVTATSEGGFSELKRAFYTALDILSASAPDSERFIAELCGMTSALTSAPQSFVHMKKAYVLACIEQLIPVLNDTCIREQVFPQCLPHLSDVSHRETYESAHSVMLAIFTSYAQKSSQGNTKGVQTSEIPTFAEESVPFYVQCLIENSGDGKLSTIQLRLAYAALVRSASAFRRAQTALSERHTEGDVLARFCIDSLLDAMRNTQGSSDFTSATEKHLQRLHLTLISSVSSVSLSLLPRVLDECKSVIISFSQSGDTSDSEQQPSSLRSELVQALFKEILESVGDAEKEFCVRWWYENREALLGYIASGAPPTSTADSQAVSRL</sequence>